<name>B8F9R0_DESAL</name>
<gene>
    <name evidence="1" type="ordered locus">Dalk_1303</name>
</gene>
<evidence type="ECO:0000313" key="2">
    <source>
        <dbReference type="Proteomes" id="UP000000739"/>
    </source>
</evidence>
<dbReference type="HOGENOM" id="CLU_2824010_0_0_7"/>
<evidence type="ECO:0000313" key="1">
    <source>
        <dbReference type="EMBL" id="ACL03006.1"/>
    </source>
</evidence>
<dbReference type="Proteomes" id="UP000000739">
    <property type="component" value="Chromosome"/>
</dbReference>
<dbReference type="AlphaFoldDB" id="B8F9R0"/>
<organism evidence="1 2">
    <name type="scientific">Desulfatibacillum aliphaticivorans</name>
    <dbReference type="NCBI Taxonomy" id="218208"/>
    <lineage>
        <taxon>Bacteria</taxon>
        <taxon>Pseudomonadati</taxon>
        <taxon>Thermodesulfobacteriota</taxon>
        <taxon>Desulfobacteria</taxon>
        <taxon>Desulfobacterales</taxon>
        <taxon>Desulfatibacillaceae</taxon>
        <taxon>Desulfatibacillum</taxon>
    </lineage>
</organism>
<protein>
    <submittedName>
        <fullName evidence="1">Uncharacterized protein</fullName>
    </submittedName>
</protein>
<sequence length="66" mass="7409">MEQGLCDSQARKDALLKGVNGSFLSVNVDVKLQQADRGELFIRLLNDIIKNCFFKAARVIRRLSKG</sequence>
<proteinExistence type="predicted"/>
<reference evidence="1 2" key="1">
    <citation type="journal article" date="2012" name="Environ. Microbiol.">
        <title>The genome sequence of Desulfatibacillum alkenivorans AK-01: a blueprint for anaerobic alkane oxidation.</title>
        <authorList>
            <person name="Callaghan A.V."/>
            <person name="Morris B.E."/>
            <person name="Pereira I.A."/>
            <person name="McInerney M.J."/>
            <person name="Austin R.N."/>
            <person name="Groves J.T."/>
            <person name="Kukor J.J."/>
            <person name="Suflita J.M."/>
            <person name="Young L.Y."/>
            <person name="Zylstra G.J."/>
            <person name="Wawrik B."/>
        </authorList>
    </citation>
    <scope>NUCLEOTIDE SEQUENCE [LARGE SCALE GENOMIC DNA]</scope>
    <source>
        <strain evidence="1 2">AK-01</strain>
    </source>
</reference>
<accession>B8F9R0</accession>
<dbReference type="EMBL" id="CP001322">
    <property type="protein sequence ID" value="ACL03006.1"/>
    <property type="molecule type" value="Genomic_DNA"/>
</dbReference>
<keyword evidence="2" id="KW-1185">Reference proteome</keyword>
<dbReference type="KEGG" id="dal:Dalk_1303"/>